<name>A0A1X7IHH7_9BACT</name>
<feature type="transmembrane region" description="Helical" evidence="7">
    <location>
        <begin position="306"/>
        <end position="330"/>
    </location>
</feature>
<dbReference type="EMBL" id="FXBB01000002">
    <property type="protein sequence ID" value="SMG13882.1"/>
    <property type="molecule type" value="Genomic_DNA"/>
</dbReference>
<evidence type="ECO:0000259" key="8">
    <source>
        <dbReference type="Pfam" id="PF06808"/>
    </source>
</evidence>
<keyword evidence="4 7" id="KW-0812">Transmembrane</keyword>
<feature type="transmembrane region" description="Helical" evidence="7">
    <location>
        <begin position="400"/>
        <end position="420"/>
    </location>
</feature>
<dbReference type="AlphaFoldDB" id="A0A1X7IHH7"/>
<evidence type="ECO:0000256" key="6">
    <source>
        <dbReference type="ARBA" id="ARBA00023136"/>
    </source>
</evidence>
<comment type="subcellular location">
    <subcellularLocation>
        <location evidence="1">Cell inner membrane</location>
        <topology evidence="1">Multi-pass membrane protein</topology>
    </subcellularLocation>
</comment>
<evidence type="ECO:0000256" key="5">
    <source>
        <dbReference type="ARBA" id="ARBA00022989"/>
    </source>
</evidence>
<feature type="transmembrane region" description="Helical" evidence="7">
    <location>
        <begin position="136"/>
        <end position="162"/>
    </location>
</feature>
<keyword evidence="3" id="KW-0997">Cell inner membrane</keyword>
<evidence type="ECO:0000256" key="2">
    <source>
        <dbReference type="ARBA" id="ARBA00022475"/>
    </source>
</evidence>
<evidence type="ECO:0000256" key="3">
    <source>
        <dbReference type="ARBA" id="ARBA00022519"/>
    </source>
</evidence>
<feature type="transmembrane region" description="Helical" evidence="7">
    <location>
        <begin position="243"/>
        <end position="262"/>
    </location>
</feature>
<evidence type="ECO:0000256" key="4">
    <source>
        <dbReference type="ARBA" id="ARBA00022692"/>
    </source>
</evidence>
<protein>
    <submittedName>
        <fullName evidence="9">TRAP transporter, DctM subunit</fullName>
    </submittedName>
</protein>
<dbReference type="OrthoDB" id="5404879at2"/>
<evidence type="ECO:0000256" key="1">
    <source>
        <dbReference type="ARBA" id="ARBA00004429"/>
    </source>
</evidence>
<feature type="transmembrane region" description="Helical" evidence="7">
    <location>
        <begin position="214"/>
        <end position="237"/>
    </location>
</feature>
<dbReference type="PANTHER" id="PTHR33362">
    <property type="entry name" value="SIALIC ACID TRAP TRANSPORTER PERMEASE PROTEIN SIAT-RELATED"/>
    <property type="match status" value="1"/>
</dbReference>
<gene>
    <name evidence="9" type="ORF">SAMN06275492_10243</name>
</gene>
<evidence type="ECO:0000256" key="7">
    <source>
        <dbReference type="SAM" id="Phobius"/>
    </source>
</evidence>
<dbReference type="STRING" id="561720.SAMN06275492_10243"/>
<dbReference type="PANTHER" id="PTHR33362:SF2">
    <property type="entry name" value="TRAP TRANSPORTER LARGE PERMEASE PROTEIN"/>
    <property type="match status" value="1"/>
</dbReference>
<dbReference type="PIRSF" id="PIRSF006066">
    <property type="entry name" value="HI0050"/>
    <property type="match status" value="1"/>
</dbReference>
<proteinExistence type="predicted"/>
<feature type="transmembrane region" description="Helical" evidence="7">
    <location>
        <begin position="20"/>
        <end position="41"/>
    </location>
</feature>
<dbReference type="RefSeq" id="WP_085543665.1">
    <property type="nucleotide sequence ID" value="NZ_FXBB01000002.1"/>
</dbReference>
<organism evidence="9 10">
    <name type="scientific">Dethiosulfovibrio salsuginis</name>
    <dbReference type="NCBI Taxonomy" id="561720"/>
    <lineage>
        <taxon>Bacteria</taxon>
        <taxon>Thermotogati</taxon>
        <taxon>Synergistota</taxon>
        <taxon>Synergistia</taxon>
        <taxon>Synergistales</taxon>
        <taxon>Dethiosulfovibrionaceae</taxon>
        <taxon>Dethiosulfovibrio</taxon>
    </lineage>
</organism>
<dbReference type="Pfam" id="PF06808">
    <property type="entry name" value="DctM"/>
    <property type="match status" value="1"/>
</dbReference>
<reference evidence="10" key="1">
    <citation type="submission" date="2017-04" db="EMBL/GenBank/DDBJ databases">
        <authorList>
            <person name="Varghese N."/>
            <person name="Submissions S."/>
        </authorList>
    </citation>
    <scope>NUCLEOTIDE SEQUENCE [LARGE SCALE GENOMIC DNA]</scope>
    <source>
        <strain evidence="10">USBA 82</strain>
    </source>
</reference>
<dbReference type="GO" id="GO:0022857">
    <property type="term" value="F:transmembrane transporter activity"/>
    <property type="evidence" value="ECO:0007669"/>
    <property type="project" value="TreeGrafter"/>
</dbReference>
<accession>A0A1X7IHH7</accession>
<feature type="transmembrane region" description="Helical" evidence="7">
    <location>
        <begin position="168"/>
        <end position="193"/>
    </location>
</feature>
<keyword evidence="10" id="KW-1185">Reference proteome</keyword>
<feature type="transmembrane region" description="Helical" evidence="7">
    <location>
        <begin position="48"/>
        <end position="69"/>
    </location>
</feature>
<dbReference type="InterPro" id="IPR004681">
    <property type="entry name" value="TRAP_DctM"/>
</dbReference>
<dbReference type="InterPro" id="IPR010656">
    <property type="entry name" value="DctM"/>
</dbReference>
<dbReference type="Proteomes" id="UP000193355">
    <property type="component" value="Unassembled WGS sequence"/>
</dbReference>
<keyword evidence="6 7" id="KW-0472">Membrane</keyword>
<keyword evidence="5 7" id="KW-1133">Transmembrane helix</keyword>
<evidence type="ECO:0000313" key="10">
    <source>
        <dbReference type="Proteomes" id="UP000193355"/>
    </source>
</evidence>
<evidence type="ECO:0000313" key="9">
    <source>
        <dbReference type="EMBL" id="SMG13882.1"/>
    </source>
</evidence>
<dbReference type="NCBIfam" id="TIGR00786">
    <property type="entry name" value="dctM"/>
    <property type="match status" value="1"/>
</dbReference>
<keyword evidence="2" id="KW-1003">Cell membrane</keyword>
<feature type="transmembrane region" description="Helical" evidence="7">
    <location>
        <begin position="274"/>
        <end position="294"/>
    </location>
</feature>
<sequence length="430" mass="45379">MTGLLILGGFFLQMALGVPLYASLLFTGFLGILTTGNLTLLRAIPQQFFGGMDVFSLMAIPFFILAGSLMNRSGLTDRLIDFSRLLVGSVRGGLGYVNVVGGIILAGVNGSAAADASALGSILIPAMEKEGFPRAYAAGLTAGSSLIGPIIPPSIFMIIYAAMTNTSIGGLFAAGVVPGLVLGLAFMAMNWFFSRRYNVPMTDTAAVRARAKVILRRSVAALVAPFIIVGGIVTGVVTPTESGALAVVYCLLAGIAITRELTWSGLTDSIYETVRLTSAIFMIMGAATVVGWFLKWERVTQKFASILIGMGLLEHPWLLLIVLSSIIFVIGMFMEEVAVLTLLTPIFAPLAVRAGIDPFHFGIVMTLNVTIALITPPVGACNYIVAAVGKVPLGDLFREIWPFIAVAMTVLLAIISFPAITVTLPKILGL</sequence>
<feature type="domain" description="TRAP C4-dicarboxylate transport system permease DctM subunit" evidence="8">
    <location>
        <begin position="7"/>
        <end position="420"/>
    </location>
</feature>
<feature type="transmembrane region" description="Helical" evidence="7">
    <location>
        <begin position="337"/>
        <end position="356"/>
    </location>
</feature>
<feature type="transmembrane region" description="Helical" evidence="7">
    <location>
        <begin position="362"/>
        <end position="388"/>
    </location>
</feature>
<dbReference type="GO" id="GO:0005886">
    <property type="term" value="C:plasma membrane"/>
    <property type="evidence" value="ECO:0007669"/>
    <property type="project" value="UniProtKB-SubCell"/>
</dbReference>